<dbReference type="EMBL" id="AATS01000020">
    <property type="protein sequence ID" value="EAU53625.1"/>
    <property type="molecule type" value="Genomic_DNA"/>
</dbReference>
<name>Q0EWF4_9PROT</name>
<evidence type="ECO:0000259" key="6">
    <source>
        <dbReference type="PROSITE" id="PS50893"/>
    </source>
</evidence>
<dbReference type="PANTHER" id="PTHR19211">
    <property type="entry name" value="ATP-BINDING TRANSPORT PROTEIN-RELATED"/>
    <property type="match status" value="1"/>
</dbReference>
<dbReference type="Pfam" id="PF00005">
    <property type="entry name" value="ABC_tran"/>
    <property type="match status" value="2"/>
</dbReference>
<dbReference type="GO" id="GO:0005524">
    <property type="term" value="F:ATP binding"/>
    <property type="evidence" value="ECO:0007669"/>
    <property type="project" value="UniProtKB-KW"/>
</dbReference>
<dbReference type="SUPFAM" id="SSF52540">
    <property type="entry name" value="P-loop containing nucleoside triphosphate hydrolases"/>
    <property type="match status" value="2"/>
</dbReference>
<gene>
    <name evidence="7" type="ORF">SPV1_13537</name>
</gene>
<comment type="caution">
    <text evidence="7">The sequence shown here is derived from an EMBL/GenBank/DDBJ whole genome shotgun (WGS) entry which is preliminary data.</text>
</comment>
<dbReference type="eggNOG" id="COG0488">
    <property type="taxonomic scope" value="Bacteria"/>
</dbReference>
<evidence type="ECO:0000256" key="4">
    <source>
        <dbReference type="ARBA" id="ARBA00061551"/>
    </source>
</evidence>
<evidence type="ECO:0000256" key="2">
    <source>
        <dbReference type="ARBA" id="ARBA00022741"/>
    </source>
</evidence>
<dbReference type="InterPro" id="IPR050611">
    <property type="entry name" value="ABCF"/>
</dbReference>
<dbReference type="InterPro" id="IPR032781">
    <property type="entry name" value="ABC_tran_Xtn"/>
</dbReference>
<dbReference type="Proteomes" id="UP000005297">
    <property type="component" value="Unassembled WGS sequence"/>
</dbReference>
<dbReference type="NCBIfam" id="NF011646">
    <property type="entry name" value="PRK15064.1"/>
    <property type="match status" value="1"/>
</dbReference>
<evidence type="ECO:0000256" key="5">
    <source>
        <dbReference type="ARBA" id="ARBA00074044"/>
    </source>
</evidence>
<dbReference type="Pfam" id="PF12848">
    <property type="entry name" value="ABC_tran_Xtn"/>
    <property type="match status" value="1"/>
</dbReference>
<dbReference type="STRING" id="314344.AL013_13105"/>
<dbReference type="RefSeq" id="WP_009850220.1">
    <property type="nucleotide sequence ID" value="NZ_DS022294.1"/>
</dbReference>
<dbReference type="InParanoid" id="Q0EWF4"/>
<reference evidence="7 8" key="1">
    <citation type="submission" date="2006-09" db="EMBL/GenBank/DDBJ databases">
        <authorList>
            <person name="Emerson D."/>
            <person name="Ferriera S."/>
            <person name="Johnson J."/>
            <person name="Kravitz S."/>
            <person name="Halpern A."/>
            <person name="Remington K."/>
            <person name="Beeson K."/>
            <person name="Tran B."/>
            <person name="Rogers Y.-H."/>
            <person name="Friedman R."/>
            <person name="Venter J.C."/>
        </authorList>
    </citation>
    <scope>NUCLEOTIDE SEQUENCE [LARGE SCALE GENOMIC DNA]</scope>
    <source>
        <strain evidence="7 8">PV-1</strain>
    </source>
</reference>
<evidence type="ECO:0000313" key="8">
    <source>
        <dbReference type="Proteomes" id="UP000005297"/>
    </source>
</evidence>
<evidence type="ECO:0000256" key="1">
    <source>
        <dbReference type="ARBA" id="ARBA00022737"/>
    </source>
</evidence>
<dbReference type="PROSITE" id="PS50893">
    <property type="entry name" value="ABC_TRANSPORTER_2"/>
    <property type="match status" value="2"/>
</dbReference>
<dbReference type="InterPro" id="IPR003593">
    <property type="entry name" value="AAA+_ATPase"/>
</dbReference>
<accession>Q0EWF4</accession>
<organism evidence="7 8">
    <name type="scientific">Mariprofundus ferrooxydans PV-1</name>
    <dbReference type="NCBI Taxonomy" id="314345"/>
    <lineage>
        <taxon>Bacteria</taxon>
        <taxon>Pseudomonadati</taxon>
        <taxon>Pseudomonadota</taxon>
        <taxon>Candidatius Mariprofundia</taxon>
        <taxon>Mariprofundales</taxon>
        <taxon>Mariprofundaceae</taxon>
        <taxon>Mariprofundus</taxon>
    </lineage>
</organism>
<keyword evidence="1" id="KW-0677">Repeat</keyword>
<dbReference type="SMART" id="SM00382">
    <property type="entry name" value="AAA"/>
    <property type="match status" value="2"/>
</dbReference>
<sequence>MISTSGITMQFGDKPLFENITTKFGDGNRYGLIGANGCGKSTLMKILGGDLVPTAGTVSIDQHERLGKLRQDHFAFEEFTVLDTVLMGHEKLWKIKQERDHLYSQDELSEEDGMRAGDLESEFADLDGYSAEPDAGDLLISMGIPVDDHYNLMKSIAPGMKLRVLLAQALFGNPEIILLDEPTNNLDLNAIRWLEGVINAQKGTMIIISHDRHFLNSVCTHMADLDYGELRVYPGNYDDYMEAAALVQEQLLTANAKKTEEIQELQAFVRRFSANASKATQAQSRAKKLDKIKLDEVKPSSRVSPFMRFNQDKKLFRVALKLEKLSKAFDERPLFENFDLMVTVGERVAVIGSNGIGKTTLLRCLADDLKPTSGEIKWSENVKLGYYAQDHSADFAEDISVFDWMAQWKREEHGEQEIRGNLGRMLFSQNDIKKSVKALSGGEKGRMLFGKFMFQNPNVMLLDEPTNHMDMEFIESLNTALEAYPGTLIFVSHDRELISSVATRIIELTPAGIVDYHGTYEEYLKSQGV</sequence>
<dbReference type="HOGENOM" id="CLU_000604_36_0_0"/>
<keyword evidence="8" id="KW-1185">Reference proteome</keyword>
<protein>
    <recommendedName>
        <fullName evidence="5">Probable ATP-binding protein YbiT</fullName>
    </recommendedName>
</protein>
<dbReference type="GO" id="GO:0016887">
    <property type="term" value="F:ATP hydrolysis activity"/>
    <property type="evidence" value="ECO:0007669"/>
    <property type="project" value="InterPro"/>
</dbReference>
<comment type="similarity">
    <text evidence="4">Belongs to the ABC transporter superfamily. ABCF family. YbiT subfamily.</text>
</comment>
<dbReference type="FunFam" id="3.40.50.300:FF:000011">
    <property type="entry name" value="Putative ABC transporter ATP-binding component"/>
    <property type="match status" value="1"/>
</dbReference>
<dbReference type="FunFam" id="3.40.50.300:FF:000070">
    <property type="entry name" value="Putative ABC transporter ATP-binding component"/>
    <property type="match status" value="1"/>
</dbReference>
<dbReference type="CDD" id="cd03221">
    <property type="entry name" value="ABCF_EF-3"/>
    <property type="match status" value="2"/>
</dbReference>
<proteinExistence type="inferred from homology"/>
<dbReference type="InterPro" id="IPR003439">
    <property type="entry name" value="ABC_transporter-like_ATP-bd"/>
</dbReference>
<evidence type="ECO:0000256" key="3">
    <source>
        <dbReference type="ARBA" id="ARBA00022840"/>
    </source>
</evidence>
<keyword evidence="2" id="KW-0547">Nucleotide-binding</keyword>
<dbReference type="OrthoDB" id="5287952at2"/>
<keyword evidence="3 7" id="KW-0067">ATP-binding</keyword>
<evidence type="ECO:0000313" key="7">
    <source>
        <dbReference type="EMBL" id="EAU53625.1"/>
    </source>
</evidence>
<dbReference type="FunCoup" id="Q0EWF4">
    <property type="interactions" value="112"/>
</dbReference>
<dbReference type="PANTHER" id="PTHR19211:SF96">
    <property type="entry name" value="ATP-BINDING PROTEIN YBIT-RELATED"/>
    <property type="match status" value="1"/>
</dbReference>
<feature type="domain" description="ABC transporter" evidence="6">
    <location>
        <begin position="2"/>
        <end position="252"/>
    </location>
</feature>
<feature type="domain" description="ABC transporter" evidence="6">
    <location>
        <begin position="320"/>
        <end position="529"/>
    </location>
</feature>
<dbReference type="AlphaFoldDB" id="Q0EWF4"/>
<dbReference type="InterPro" id="IPR027417">
    <property type="entry name" value="P-loop_NTPase"/>
</dbReference>
<dbReference type="Gene3D" id="3.40.50.300">
    <property type="entry name" value="P-loop containing nucleotide triphosphate hydrolases"/>
    <property type="match status" value="2"/>
</dbReference>